<evidence type="ECO:0000256" key="8">
    <source>
        <dbReference type="ARBA" id="ARBA00022490"/>
    </source>
</evidence>
<dbReference type="SMART" id="SM01044">
    <property type="entry name" value="Btz"/>
    <property type="match status" value="1"/>
</dbReference>
<keyword evidence="9" id="KW-0507">mRNA processing</keyword>
<dbReference type="EMBL" id="GEZM01078444">
    <property type="protein sequence ID" value="JAV62704.1"/>
    <property type="molecule type" value="Transcribed_RNA"/>
</dbReference>
<feature type="region of interest" description="Disordered" evidence="18">
    <location>
        <begin position="138"/>
        <end position="157"/>
    </location>
</feature>
<feature type="compositionally biased region" description="Polar residues" evidence="18">
    <location>
        <begin position="342"/>
        <end position="369"/>
    </location>
</feature>
<feature type="compositionally biased region" description="Polar residues" evidence="18">
    <location>
        <begin position="12"/>
        <end position="38"/>
    </location>
</feature>
<evidence type="ECO:0000256" key="6">
    <source>
        <dbReference type="ARBA" id="ARBA00019964"/>
    </source>
</evidence>
<feature type="domain" description="Btz" evidence="19">
    <location>
        <begin position="67"/>
        <end position="172"/>
    </location>
</feature>
<dbReference type="AlphaFoldDB" id="A0A1Y1KN30"/>
<evidence type="ECO:0000256" key="10">
    <source>
        <dbReference type="ARBA" id="ARBA00022728"/>
    </source>
</evidence>
<dbReference type="InParanoid" id="A0A1Y1KN30"/>
<dbReference type="GO" id="GO:0005681">
    <property type="term" value="C:spliceosomal complex"/>
    <property type="evidence" value="ECO:0007669"/>
    <property type="project" value="UniProtKB-KW"/>
</dbReference>
<evidence type="ECO:0000256" key="16">
    <source>
        <dbReference type="ARBA" id="ARBA00023242"/>
    </source>
</evidence>
<feature type="compositionally biased region" description="Basic and acidic residues" evidence="18">
    <location>
        <begin position="324"/>
        <end position="336"/>
    </location>
</feature>
<feature type="compositionally biased region" description="Basic and acidic residues" evidence="18">
    <location>
        <begin position="1"/>
        <end position="11"/>
    </location>
</feature>
<dbReference type="OrthoDB" id="657902at2759"/>
<dbReference type="Pfam" id="PF09405">
    <property type="entry name" value="Btz"/>
    <property type="match status" value="1"/>
</dbReference>
<keyword evidence="8" id="KW-0963">Cytoplasm</keyword>
<dbReference type="GO" id="GO:0008380">
    <property type="term" value="P:RNA splicing"/>
    <property type="evidence" value="ECO:0007669"/>
    <property type="project" value="UniProtKB-KW"/>
</dbReference>
<accession>A0A1Y1KN30</accession>
<evidence type="ECO:0000313" key="21">
    <source>
        <dbReference type="EMBL" id="KAB0803874.1"/>
    </source>
</evidence>
<feature type="compositionally biased region" description="Basic and acidic residues" evidence="18">
    <location>
        <begin position="103"/>
        <end position="129"/>
    </location>
</feature>
<keyword evidence="14" id="KW-0866">Nonsense-mediated mRNA decay</keyword>
<comment type="similarity">
    <text evidence="5">Belongs to the CASC3 family.</text>
</comment>
<evidence type="ECO:0000313" key="20">
    <source>
        <dbReference type="EMBL" id="JAV62704.1"/>
    </source>
</evidence>
<feature type="compositionally biased region" description="Acidic residues" evidence="18">
    <location>
        <begin position="39"/>
        <end position="63"/>
    </location>
</feature>
<evidence type="ECO:0000256" key="14">
    <source>
        <dbReference type="ARBA" id="ARBA00023161"/>
    </source>
</evidence>
<dbReference type="InterPro" id="IPR018545">
    <property type="entry name" value="Btz_dom"/>
</dbReference>
<keyword evidence="15" id="KW-0508">mRNA splicing</keyword>
<dbReference type="GO" id="GO:0003729">
    <property type="term" value="F:mRNA binding"/>
    <property type="evidence" value="ECO:0007669"/>
    <property type="project" value="InterPro"/>
</dbReference>
<feature type="compositionally biased region" description="Polar residues" evidence="18">
    <location>
        <begin position="382"/>
        <end position="404"/>
    </location>
</feature>
<dbReference type="GO" id="GO:0010494">
    <property type="term" value="C:cytoplasmic stress granule"/>
    <property type="evidence" value="ECO:0007669"/>
    <property type="project" value="UniProtKB-SubCell"/>
</dbReference>
<comment type="subcellular location">
    <subcellularLocation>
        <location evidence="2">Cell projection</location>
        <location evidence="2">Dendrite</location>
    </subcellularLocation>
    <subcellularLocation>
        <location evidence="1">Cytoplasm</location>
        <location evidence="1">Stress granule</location>
    </subcellularLocation>
    <subcellularLocation>
        <location evidence="4">Cytoplasm</location>
        <location evidence="4">Perinuclear region</location>
    </subcellularLocation>
    <subcellularLocation>
        <location evidence="3">Nucleus speckle</location>
    </subcellularLocation>
</comment>
<dbReference type="InterPro" id="IPR028544">
    <property type="entry name" value="CASC3"/>
</dbReference>
<evidence type="ECO:0000256" key="11">
    <source>
        <dbReference type="ARBA" id="ARBA00022816"/>
    </source>
</evidence>
<evidence type="ECO:0000259" key="19">
    <source>
        <dbReference type="SMART" id="SM01044"/>
    </source>
</evidence>
<proteinExistence type="inferred from homology"/>
<keyword evidence="13" id="KW-0694">RNA-binding</keyword>
<dbReference type="GO" id="GO:0006397">
    <property type="term" value="P:mRNA processing"/>
    <property type="evidence" value="ECO:0007669"/>
    <property type="project" value="UniProtKB-KW"/>
</dbReference>
<evidence type="ECO:0000256" key="5">
    <source>
        <dbReference type="ARBA" id="ARBA00009548"/>
    </source>
</evidence>
<keyword evidence="22" id="KW-1185">Reference proteome</keyword>
<evidence type="ECO:0000256" key="1">
    <source>
        <dbReference type="ARBA" id="ARBA00004210"/>
    </source>
</evidence>
<dbReference type="GO" id="GO:0048471">
    <property type="term" value="C:perinuclear region of cytoplasm"/>
    <property type="evidence" value="ECO:0007669"/>
    <property type="project" value="UniProtKB-SubCell"/>
</dbReference>
<feature type="compositionally biased region" description="Polar residues" evidence="18">
    <location>
        <begin position="261"/>
        <end position="284"/>
    </location>
</feature>
<dbReference type="GO" id="GO:0035145">
    <property type="term" value="C:exon-exon junction complex"/>
    <property type="evidence" value="ECO:0007669"/>
    <property type="project" value="InterPro"/>
</dbReference>
<feature type="region of interest" description="Disordered" evidence="18">
    <location>
        <begin position="1"/>
        <end position="129"/>
    </location>
</feature>
<dbReference type="PANTHER" id="PTHR13434">
    <property type="entry name" value="PROTEIN CASC3"/>
    <property type="match status" value="1"/>
</dbReference>
<keyword evidence="10" id="KW-0747">Spliceosome</keyword>
<evidence type="ECO:0000256" key="17">
    <source>
        <dbReference type="ARBA" id="ARBA00023273"/>
    </source>
</evidence>
<dbReference type="GO" id="GO:0000184">
    <property type="term" value="P:nuclear-transcribed mRNA catabolic process, nonsense-mediated decay"/>
    <property type="evidence" value="ECO:0007669"/>
    <property type="project" value="UniProtKB-KW"/>
</dbReference>
<evidence type="ECO:0000256" key="4">
    <source>
        <dbReference type="ARBA" id="ARBA00004556"/>
    </source>
</evidence>
<protein>
    <recommendedName>
        <fullName evidence="6">Protein CASC3</fullName>
    </recommendedName>
</protein>
<feature type="compositionally biased region" description="Basic and acidic residues" evidence="18">
    <location>
        <begin position="291"/>
        <end position="308"/>
    </location>
</feature>
<evidence type="ECO:0000256" key="12">
    <source>
        <dbReference type="ARBA" id="ARBA00022845"/>
    </source>
</evidence>
<dbReference type="EMBL" id="VVIM01000001">
    <property type="protein sequence ID" value="KAB0803874.1"/>
    <property type="molecule type" value="Genomic_DNA"/>
</dbReference>
<evidence type="ECO:0000256" key="13">
    <source>
        <dbReference type="ARBA" id="ARBA00022884"/>
    </source>
</evidence>
<feature type="compositionally biased region" description="Polar residues" evidence="18">
    <location>
        <begin position="231"/>
        <end position="240"/>
    </location>
</feature>
<keyword evidence="12" id="KW-0810">Translation regulation</keyword>
<dbReference type="GO" id="GO:0016607">
    <property type="term" value="C:nuclear speck"/>
    <property type="evidence" value="ECO:0007669"/>
    <property type="project" value="UniProtKB-SubCell"/>
</dbReference>
<evidence type="ECO:0000256" key="7">
    <source>
        <dbReference type="ARBA" id="ARBA00022448"/>
    </source>
</evidence>
<evidence type="ECO:0000256" key="2">
    <source>
        <dbReference type="ARBA" id="ARBA00004279"/>
    </source>
</evidence>
<evidence type="ECO:0000256" key="18">
    <source>
        <dbReference type="SAM" id="MobiDB-lite"/>
    </source>
</evidence>
<dbReference type="GO" id="GO:0006417">
    <property type="term" value="P:regulation of translation"/>
    <property type="evidence" value="ECO:0007669"/>
    <property type="project" value="UniProtKB-KW"/>
</dbReference>
<feature type="compositionally biased region" description="Polar residues" evidence="18">
    <location>
        <begin position="309"/>
        <end position="319"/>
    </location>
</feature>
<evidence type="ECO:0000256" key="15">
    <source>
        <dbReference type="ARBA" id="ARBA00023187"/>
    </source>
</evidence>
<sequence length="606" mass="68725">MDNDHDVKKTSSGDNLTTNNQTVDMANSNEKGNNQNVDSEYESIYDSSNDQDDENVHEEEGFESEGSVGLEREEGDGQESVANKKVDDDEDKKNPQYIPKRGTFYEHDDRTMEESNENREEEEKVEKQNKKIVWVEKKERWSHDRYNDNEQAPKSRSELVAIYGYDIRNEDGPPKARRRRRYGRGPNKYTRTWEDEDAYKATKPVKPIKTKSKNREEYPPLSENNEEKRQSNITESSFQSTERHDSNNEELEPPTENPKPSQTQPDQNVSSSDQTKVTPPNQRAGTGRVKTKSEIQRKDYRGFTKSREFSNSNSKSEQAVSRAPKVEPRQDYKANEMENLEQDMNQINIQDHASKMSNKQQSNHRQNNVPPRLQAEQKGSSKRYSSLRQRSLPETATPNYSQAANYYPNEYTGTTPTAPPPSLLPQPTTLHAPTQVTQIPPPPLATLPQPVSVTSNPILQAPPPFATTFPQPAAPFLSPPVATPPFLPQQAPPLINYVQSQAQFPPQAAPYQGYQQFNAVNTADLYQCQGGTTYYSTQGQQLGQRMVPQKRPKAAIPIVAPPIPEPRGRGRSINNHMESPPLLESTVCETIISENCNYEDIVYVQQ</sequence>
<organism evidence="20">
    <name type="scientific">Photinus pyralis</name>
    <name type="common">Common eastern firefly</name>
    <name type="synonym">Lampyris pyralis</name>
    <dbReference type="NCBI Taxonomy" id="7054"/>
    <lineage>
        <taxon>Eukaryota</taxon>
        <taxon>Metazoa</taxon>
        <taxon>Ecdysozoa</taxon>
        <taxon>Arthropoda</taxon>
        <taxon>Hexapoda</taxon>
        <taxon>Insecta</taxon>
        <taxon>Pterygota</taxon>
        <taxon>Neoptera</taxon>
        <taxon>Endopterygota</taxon>
        <taxon>Coleoptera</taxon>
        <taxon>Polyphaga</taxon>
        <taxon>Elateriformia</taxon>
        <taxon>Elateroidea</taxon>
        <taxon>Lampyridae</taxon>
        <taxon>Lampyrinae</taxon>
        <taxon>Photinus</taxon>
    </lineage>
</organism>
<dbReference type="GO" id="GO:0030425">
    <property type="term" value="C:dendrite"/>
    <property type="evidence" value="ECO:0007669"/>
    <property type="project" value="UniProtKB-SubCell"/>
</dbReference>
<reference evidence="21" key="3">
    <citation type="submission" date="2019-08" db="EMBL/GenBank/DDBJ databases">
        <authorList>
            <consortium name="Photinus pyralis genome working group"/>
            <person name="Fallon T.R."/>
            <person name="Sander Lower S.E."/>
            <person name="Weng J.-K."/>
        </authorList>
    </citation>
    <scope>NUCLEOTIDE SEQUENCE</scope>
    <source>
        <strain evidence="21">1611_PpyrPB1</strain>
        <tissue evidence="21">Whole body</tissue>
    </source>
</reference>
<evidence type="ECO:0000256" key="3">
    <source>
        <dbReference type="ARBA" id="ARBA00004324"/>
    </source>
</evidence>
<keyword evidence="17" id="KW-0966">Cell projection</keyword>
<evidence type="ECO:0000256" key="9">
    <source>
        <dbReference type="ARBA" id="ARBA00022664"/>
    </source>
</evidence>
<name>A0A1Y1KN30_PHOPY</name>
<dbReference type="FunCoup" id="A0A1Y1KN30">
    <property type="interactions" value="1477"/>
</dbReference>
<dbReference type="PANTHER" id="PTHR13434:SF0">
    <property type="entry name" value="PROTEIN CASC3"/>
    <property type="match status" value="1"/>
</dbReference>
<dbReference type="Proteomes" id="UP000327044">
    <property type="component" value="Unassembled WGS sequence"/>
</dbReference>
<dbReference type="GO" id="GO:0051028">
    <property type="term" value="P:mRNA transport"/>
    <property type="evidence" value="ECO:0007669"/>
    <property type="project" value="UniProtKB-KW"/>
</dbReference>
<keyword evidence="16" id="KW-0539">Nucleus</keyword>
<feature type="region of interest" description="Disordered" evidence="18">
    <location>
        <begin position="164"/>
        <end position="420"/>
    </location>
</feature>
<reference evidence="20" key="1">
    <citation type="journal article" date="2016" name="Sci. Rep.">
        <title>Molecular characterization of firefly nuptial gifts: a multi-omics approach sheds light on postcopulatory sexual selection.</title>
        <authorList>
            <person name="Al-Wathiqui N."/>
            <person name="Fallon T.R."/>
            <person name="South A."/>
            <person name="Weng J.K."/>
            <person name="Lewis S.M."/>
        </authorList>
    </citation>
    <scope>NUCLEOTIDE SEQUENCE</scope>
</reference>
<feature type="compositionally biased region" description="Basic and acidic residues" evidence="18">
    <location>
        <begin position="82"/>
        <end position="94"/>
    </location>
</feature>
<evidence type="ECO:0000313" key="22">
    <source>
        <dbReference type="Proteomes" id="UP000327044"/>
    </source>
</evidence>
<gene>
    <name evidence="21" type="ORF">PPYR_00844</name>
</gene>
<keyword evidence="7" id="KW-0813">Transport</keyword>
<keyword evidence="11" id="KW-0509">mRNA transport</keyword>
<reference evidence="21 22" key="2">
    <citation type="journal article" date="2018" name="Elife">
        <title>Firefly genomes illuminate parallel origins of bioluminescence in beetles.</title>
        <authorList>
            <person name="Fallon T.R."/>
            <person name="Lower S.E."/>
            <person name="Chang C.H."/>
            <person name="Bessho-Uehara M."/>
            <person name="Martin G.J."/>
            <person name="Bewick A.J."/>
            <person name="Behringer M."/>
            <person name="Debat H.J."/>
            <person name="Wong I."/>
            <person name="Day J.C."/>
            <person name="Suvorov A."/>
            <person name="Silva C.J."/>
            <person name="Stanger-Hall K.F."/>
            <person name="Hall D.W."/>
            <person name="Schmitz R.J."/>
            <person name="Nelson D.R."/>
            <person name="Lewis S.M."/>
            <person name="Shigenobu S."/>
            <person name="Bybee S.M."/>
            <person name="Larracuente A.M."/>
            <person name="Oba Y."/>
            <person name="Weng J.K."/>
        </authorList>
    </citation>
    <scope>NUCLEOTIDE SEQUENCE [LARGE SCALE GENOMIC DNA]</scope>
    <source>
        <strain evidence="21">1611_PpyrPB1</strain>
        <tissue evidence="21">Whole body</tissue>
    </source>
</reference>